<sequence length="489" mass="56213">MSSWLKSQRIFWLLALSLFFILGWLITDKYVLANKQLENYLPENTILTANLNLSAINATSTQRQRLTENALLSELIDYGHKELDKYLASYHLTDWSIDWLQPQAIYFLTKNNQQQNWGILAVAKNTKIKKFLEQLNLPMNGNLYVASDQSNNKLYFALLEKNIFLACSDQALCLDVMDRYQINSSSPIAKLFSIISLKPFLTIKINKQLETPDDKSLAWSIVNQLITPLKNNTFPDINIELNQKSRFLGWQMSNYDMNQLSTDNKIGINDYVANVQFQPDVLIGITEPNNLNDNLKNSDFGNVLKKWLINYYWHDISAQLANKITSPLVIAINKPSSFLIVTKTSELQQITEISEGLLADQSPRTKTIQLPDGTLASELINDGDGVKQETIMLSGYEITRLFNKEDSYYYYLQKDYLIMSNNLDLLKTNLNHDGAFNHTCWQNSIFSDVFYMNLTNNKLEKTLHNITETTVWGYENNKELLLRGCLAID</sequence>
<protein>
    <recommendedName>
        <fullName evidence="3">DUF3352 domain-containing protein</fullName>
    </recommendedName>
</protein>
<evidence type="ECO:0008006" key="3">
    <source>
        <dbReference type="Google" id="ProtNLM"/>
    </source>
</evidence>
<reference evidence="2" key="1">
    <citation type="submission" date="2017-09" db="EMBL/GenBank/DDBJ databases">
        <title>Depth-based differentiation of microbial function through sediment-hosted aquifers and enrichment of novel symbionts in the deep terrestrial subsurface.</title>
        <authorList>
            <person name="Probst A.J."/>
            <person name="Ladd B."/>
            <person name="Jarett J.K."/>
            <person name="Geller-Mcgrath D.E."/>
            <person name="Sieber C.M.K."/>
            <person name="Emerson J.B."/>
            <person name="Anantharaman K."/>
            <person name="Thomas B.C."/>
            <person name="Malmstrom R."/>
            <person name="Stieglmeier M."/>
            <person name="Klingl A."/>
            <person name="Woyke T."/>
            <person name="Ryan C.M."/>
            <person name="Banfield J.F."/>
        </authorList>
    </citation>
    <scope>NUCLEOTIDE SEQUENCE [LARGE SCALE GENOMIC DNA]</scope>
</reference>
<dbReference type="EMBL" id="PFPO01000053">
    <property type="protein sequence ID" value="PIZ98978.1"/>
    <property type="molecule type" value="Genomic_DNA"/>
</dbReference>
<evidence type="ECO:0000313" key="1">
    <source>
        <dbReference type="EMBL" id="PIZ98978.1"/>
    </source>
</evidence>
<name>A0A2M7VEM0_9BACT</name>
<dbReference type="AlphaFoldDB" id="A0A2M7VEM0"/>
<evidence type="ECO:0000313" key="2">
    <source>
        <dbReference type="Proteomes" id="UP000230405"/>
    </source>
</evidence>
<organism evidence="1 2">
    <name type="scientific">Candidatus Komeilibacteria bacterium CG_4_10_14_0_2_um_filter_37_10</name>
    <dbReference type="NCBI Taxonomy" id="1974470"/>
    <lineage>
        <taxon>Bacteria</taxon>
        <taxon>Candidatus Komeiliibacteriota</taxon>
    </lineage>
</organism>
<proteinExistence type="predicted"/>
<comment type="caution">
    <text evidence="1">The sequence shown here is derived from an EMBL/GenBank/DDBJ whole genome shotgun (WGS) entry which is preliminary data.</text>
</comment>
<accession>A0A2M7VEM0</accession>
<gene>
    <name evidence="1" type="ORF">COX77_02875</name>
</gene>
<dbReference type="Proteomes" id="UP000230405">
    <property type="component" value="Unassembled WGS sequence"/>
</dbReference>